<dbReference type="PROSITE" id="PS51257">
    <property type="entry name" value="PROKAR_LIPOPROTEIN"/>
    <property type="match status" value="1"/>
</dbReference>
<dbReference type="Pfam" id="PF00194">
    <property type="entry name" value="Carb_anhydrase"/>
    <property type="match status" value="1"/>
</dbReference>
<dbReference type="RefSeq" id="WP_011681555.1">
    <property type="nucleotide sequence ID" value="NZ_CAKMBF010000017.1"/>
</dbReference>
<evidence type="ECO:0000256" key="7">
    <source>
        <dbReference type="SAM" id="SignalP"/>
    </source>
</evidence>
<keyword evidence="4" id="KW-0862">Zinc</keyword>
<organism evidence="9 10">
    <name type="scientific">Streptococcus thermophilus</name>
    <dbReference type="NCBI Taxonomy" id="1308"/>
    <lineage>
        <taxon>Bacteria</taxon>
        <taxon>Bacillati</taxon>
        <taxon>Bacillota</taxon>
        <taxon>Bacilli</taxon>
        <taxon>Lactobacillales</taxon>
        <taxon>Streptococcaceae</taxon>
        <taxon>Streptococcus</taxon>
    </lineage>
</organism>
<feature type="domain" description="Alpha-carbonic anhydrase" evidence="8">
    <location>
        <begin position="38"/>
        <end position="260"/>
    </location>
</feature>
<evidence type="ECO:0000256" key="1">
    <source>
        <dbReference type="ARBA" id="ARBA00010718"/>
    </source>
</evidence>
<dbReference type="GO" id="GO:0004089">
    <property type="term" value="F:carbonate dehydratase activity"/>
    <property type="evidence" value="ECO:0007669"/>
    <property type="project" value="UniProtKB-EC"/>
</dbReference>
<accession>A0AAU9H8C6</accession>
<dbReference type="GO" id="GO:0008270">
    <property type="term" value="F:zinc ion binding"/>
    <property type="evidence" value="ECO:0007669"/>
    <property type="project" value="InterPro"/>
</dbReference>
<dbReference type="EMBL" id="LR822030">
    <property type="protein sequence ID" value="CAD0157065.1"/>
    <property type="molecule type" value="Genomic_DNA"/>
</dbReference>
<feature type="signal peptide" evidence="7">
    <location>
        <begin position="1"/>
        <end position="23"/>
    </location>
</feature>
<dbReference type="PROSITE" id="PS51144">
    <property type="entry name" value="ALPHA_CA_2"/>
    <property type="match status" value="1"/>
</dbReference>
<evidence type="ECO:0000256" key="4">
    <source>
        <dbReference type="ARBA" id="ARBA00022833"/>
    </source>
</evidence>
<dbReference type="CDD" id="cd03124">
    <property type="entry name" value="alpha_CA_prokaryotic_like"/>
    <property type="match status" value="1"/>
</dbReference>
<dbReference type="InterPro" id="IPR023561">
    <property type="entry name" value="Carbonic_anhydrase_a-class"/>
</dbReference>
<dbReference type="InterPro" id="IPR036398">
    <property type="entry name" value="CA_dom_sf"/>
</dbReference>
<evidence type="ECO:0000313" key="10">
    <source>
        <dbReference type="Proteomes" id="UP000509120"/>
    </source>
</evidence>
<evidence type="ECO:0000256" key="6">
    <source>
        <dbReference type="ARBA" id="ARBA00048348"/>
    </source>
</evidence>
<dbReference type="SUPFAM" id="SSF51069">
    <property type="entry name" value="Carbonic anhydrase"/>
    <property type="match status" value="1"/>
</dbReference>
<evidence type="ECO:0000259" key="8">
    <source>
        <dbReference type="PROSITE" id="PS51144"/>
    </source>
</evidence>
<comment type="similarity">
    <text evidence="1">Belongs to the alpha-carbonic anhydrase family.</text>
</comment>
<dbReference type="Proteomes" id="UP000509120">
    <property type="component" value="Chromosome"/>
</dbReference>
<feature type="chain" id="PRO_5043953211" description="carbonic anhydrase" evidence="7">
    <location>
        <begin position="24"/>
        <end position="260"/>
    </location>
</feature>
<evidence type="ECO:0000256" key="5">
    <source>
        <dbReference type="ARBA" id="ARBA00023239"/>
    </source>
</evidence>
<reference evidence="9 10" key="1">
    <citation type="submission" date="2020-06" db="EMBL/GenBank/DDBJ databases">
        <authorList>
            <person name="Chuat V."/>
        </authorList>
    </citation>
    <scope>NUCLEOTIDE SEQUENCE [LARGE SCALE GENOMIC DNA]</scope>
    <source>
        <strain evidence="9">STH_CIRM_1046</strain>
    </source>
</reference>
<dbReference type="InterPro" id="IPR001148">
    <property type="entry name" value="CA_dom"/>
</dbReference>
<keyword evidence="3" id="KW-0479">Metal-binding</keyword>
<evidence type="ECO:0000256" key="2">
    <source>
        <dbReference type="ARBA" id="ARBA00012925"/>
    </source>
</evidence>
<dbReference type="PANTHER" id="PTHR18952">
    <property type="entry name" value="CARBONIC ANHYDRASE"/>
    <property type="match status" value="1"/>
</dbReference>
<evidence type="ECO:0000313" key="9">
    <source>
        <dbReference type="EMBL" id="CAD0157065.1"/>
    </source>
</evidence>
<keyword evidence="7" id="KW-0732">Signal</keyword>
<gene>
    <name evidence="9" type="primary">cah</name>
    <name evidence="9" type="ORF">STHERMO_1775</name>
</gene>
<evidence type="ECO:0000256" key="3">
    <source>
        <dbReference type="ARBA" id="ARBA00022723"/>
    </source>
</evidence>
<protein>
    <recommendedName>
        <fullName evidence="2">carbonic anhydrase</fullName>
        <ecNumber evidence="2">4.2.1.1</ecNumber>
    </recommendedName>
</protein>
<keyword evidence="5 9" id="KW-0456">Lyase</keyword>
<comment type="catalytic activity">
    <reaction evidence="6">
        <text>hydrogencarbonate + H(+) = CO2 + H2O</text>
        <dbReference type="Rhea" id="RHEA:10748"/>
        <dbReference type="ChEBI" id="CHEBI:15377"/>
        <dbReference type="ChEBI" id="CHEBI:15378"/>
        <dbReference type="ChEBI" id="CHEBI:16526"/>
        <dbReference type="ChEBI" id="CHEBI:17544"/>
        <dbReference type="EC" id="4.2.1.1"/>
    </reaction>
</comment>
<sequence>MNKKSFKLIGLLSLIAATILLVACQSETKSKTSKSQEVQWGYTGITGPEHWGDLSKDYELSKNGKEQSPINITGAEDVDLPELNLNNQESEAQVENNGHTIEVSFKNPKNTLTIGKEVYKLQQFHFHAPAENEIDGKTYPLEGHFVYKTDNGKITVVSVLYNYGDKNQALQLIWDKMPQAANTETDLSQAISPDDFYPENKDYYNFEGSLTTPPCTEGVNWIVFKSQETVSKEQVEKFSQTLGFENNRPIQDANGRKIKA</sequence>
<dbReference type="EC" id="4.2.1.1" evidence="2"/>
<dbReference type="InterPro" id="IPR041891">
    <property type="entry name" value="Alpha_CA_prokaryot-like"/>
</dbReference>
<dbReference type="SMART" id="SM01057">
    <property type="entry name" value="Carb_anhydrase"/>
    <property type="match status" value="1"/>
</dbReference>
<dbReference type="PANTHER" id="PTHR18952:SF265">
    <property type="entry name" value="CARBONIC ANHYDRASE"/>
    <property type="match status" value="1"/>
</dbReference>
<dbReference type="Gene3D" id="3.10.200.10">
    <property type="entry name" value="Alpha carbonic anhydrase"/>
    <property type="match status" value="1"/>
</dbReference>
<dbReference type="AlphaFoldDB" id="A0AAU9H8C6"/>
<name>A0AAU9H8C6_STRTR</name>
<proteinExistence type="inferred from homology"/>